<evidence type="ECO:0000313" key="1">
    <source>
        <dbReference type="EMBL" id="URD99539.1"/>
    </source>
</evidence>
<organism evidence="1 2">
    <name type="scientific">Musa troglodytarum</name>
    <name type="common">fe'i banana</name>
    <dbReference type="NCBI Taxonomy" id="320322"/>
    <lineage>
        <taxon>Eukaryota</taxon>
        <taxon>Viridiplantae</taxon>
        <taxon>Streptophyta</taxon>
        <taxon>Embryophyta</taxon>
        <taxon>Tracheophyta</taxon>
        <taxon>Spermatophyta</taxon>
        <taxon>Magnoliopsida</taxon>
        <taxon>Liliopsida</taxon>
        <taxon>Zingiberales</taxon>
        <taxon>Musaceae</taxon>
        <taxon>Musa</taxon>
    </lineage>
</organism>
<dbReference type="EMBL" id="CP097506">
    <property type="protein sequence ID" value="URD99539.1"/>
    <property type="molecule type" value="Genomic_DNA"/>
</dbReference>
<accession>A0A9E7K115</accession>
<proteinExistence type="predicted"/>
<dbReference type="PANTHER" id="PTHR33384:SF17">
    <property type="entry name" value="VQ DOMAIN-CONTAINING PROTEIN"/>
    <property type="match status" value="1"/>
</dbReference>
<dbReference type="PANTHER" id="PTHR33384">
    <property type="entry name" value="EXPRESSED PROTEIN"/>
    <property type="match status" value="1"/>
</dbReference>
<dbReference type="AlphaFoldDB" id="A0A9E7K115"/>
<dbReference type="OrthoDB" id="646413at2759"/>
<keyword evidence="2" id="KW-1185">Reference proteome</keyword>
<protein>
    <submittedName>
        <fullName evidence="1">Uncharacterized protein</fullName>
    </submittedName>
</protein>
<name>A0A9E7K115_9LILI</name>
<sequence length="211" mass="23306">MDGPEGGGETPSSSLLFPETRREAHVLSLRCVFIAVDLRWCLLSTYLFVPSILCGFPLRSLNAATVFPPQRIEEKPREMHRNAASYNCAGVKAELADTRIVHGDYEPPACPRPRRPEAAAPEFLFPLSCKHSRASHQGSSQVLDMISRKNDEGRESISTGCPPSCYCGSPPRRLDNPLIHDVQFVQQTEILSPLTLSKLSNRYGFSSAPPI</sequence>
<gene>
    <name evidence="1" type="ORF">MUK42_29927</name>
</gene>
<reference evidence="1" key="1">
    <citation type="submission" date="2022-05" db="EMBL/GenBank/DDBJ databases">
        <title>The Musa troglodytarum L. genome provides insights into the mechanism of non-climacteric behaviour and enrichment of carotenoids.</title>
        <authorList>
            <person name="Wang J."/>
        </authorList>
    </citation>
    <scope>NUCLEOTIDE SEQUENCE</scope>
    <source>
        <tissue evidence="1">Leaf</tissue>
    </source>
</reference>
<dbReference type="Proteomes" id="UP001055439">
    <property type="component" value="Chromosome 4"/>
</dbReference>
<evidence type="ECO:0000313" key="2">
    <source>
        <dbReference type="Proteomes" id="UP001055439"/>
    </source>
</evidence>